<comment type="caution">
    <text evidence="1">The sequence shown here is derived from an EMBL/GenBank/DDBJ whole genome shotgun (WGS) entry which is preliminary data.</text>
</comment>
<name>A0A0N0GLP0_9NEIS</name>
<evidence type="ECO:0000313" key="2">
    <source>
        <dbReference type="Proteomes" id="UP000037939"/>
    </source>
</evidence>
<dbReference type="OrthoDB" id="8780142at2"/>
<dbReference type="AlphaFoldDB" id="A0A0N0GLP0"/>
<dbReference type="EMBL" id="LAQT01000030">
    <property type="protein sequence ID" value="KPC50288.1"/>
    <property type="molecule type" value="Genomic_DNA"/>
</dbReference>
<gene>
    <name evidence="1" type="ORF">WG78_17995</name>
</gene>
<proteinExistence type="predicted"/>
<dbReference type="Proteomes" id="UP000037939">
    <property type="component" value="Unassembled WGS sequence"/>
</dbReference>
<dbReference type="RefSeq" id="WP_152969282.1">
    <property type="nucleotide sequence ID" value="NZ_LAQT01000030.1"/>
</dbReference>
<protein>
    <submittedName>
        <fullName evidence="1">Uncharacterized protein</fullName>
    </submittedName>
</protein>
<keyword evidence="2" id="KW-1185">Reference proteome</keyword>
<reference evidence="1 2" key="1">
    <citation type="submission" date="2015-07" db="EMBL/GenBank/DDBJ databases">
        <title>Draft genome sequence of the Amantichitinum ursilacus IGB-41, a new chitin-degrading bacterium.</title>
        <authorList>
            <person name="Kirstahler P."/>
            <person name="Guenther M."/>
            <person name="Grumaz C."/>
            <person name="Rupp S."/>
            <person name="Zibek S."/>
            <person name="Sohn K."/>
        </authorList>
    </citation>
    <scope>NUCLEOTIDE SEQUENCE [LARGE SCALE GENOMIC DNA]</scope>
    <source>
        <strain evidence="1 2">IGB-41</strain>
    </source>
</reference>
<sequence>MKILLAICVLLAIIGSVLFIGYTQAYVDDELKTRFFRKKHATFQLEFRNPYAHEGEDVPLPLLDAKEKRDLIEYCKYRWGIEDASDTSLQRCGSQPM</sequence>
<evidence type="ECO:0000313" key="1">
    <source>
        <dbReference type="EMBL" id="KPC50288.1"/>
    </source>
</evidence>
<dbReference type="STRING" id="857265.WG78_17995"/>
<organism evidence="1 2">
    <name type="scientific">Amantichitinum ursilacus</name>
    <dbReference type="NCBI Taxonomy" id="857265"/>
    <lineage>
        <taxon>Bacteria</taxon>
        <taxon>Pseudomonadati</taxon>
        <taxon>Pseudomonadota</taxon>
        <taxon>Betaproteobacteria</taxon>
        <taxon>Neisseriales</taxon>
        <taxon>Chitinibacteraceae</taxon>
        <taxon>Amantichitinum</taxon>
    </lineage>
</organism>
<accession>A0A0N0GLP0</accession>